<feature type="region of interest" description="Disordered" evidence="1">
    <location>
        <begin position="104"/>
        <end position="129"/>
    </location>
</feature>
<feature type="compositionally biased region" description="Pro residues" evidence="1">
    <location>
        <begin position="214"/>
        <end position="224"/>
    </location>
</feature>
<name>A0ABN8ZIE4_RANTA</name>
<sequence length="249" mass="25958">MPAGRRPQPRRETRSLALACFLMGAETGGGPGWLEAAPPGPRPVTDCKPRRSPRLNRKLAGAAAGPRGAPRAWLPRAPGCRCARWFLARPLPLARPILLARAAPSRTRGSRPAGRKAARRREVGGHRSAALAMKAGLGSKLRAAAGDPGREGALGTEESAESPAGPSIVLLFLCSGLSAHCSRSWGGVRMRASCPRCSGLAAHPQSRCLLEPESAPPTPQPPPVGAREHLCSSPAFAPAQAAWVLSSSL</sequence>
<keyword evidence="3" id="KW-1185">Reference proteome</keyword>
<reference evidence="2" key="1">
    <citation type="submission" date="2023-04" db="EMBL/GenBank/DDBJ databases">
        <authorList>
            <consortium name="ELIXIR-Norway"/>
        </authorList>
    </citation>
    <scope>NUCLEOTIDE SEQUENCE [LARGE SCALE GENOMIC DNA]</scope>
</reference>
<proteinExistence type="predicted"/>
<evidence type="ECO:0000256" key="1">
    <source>
        <dbReference type="SAM" id="MobiDB-lite"/>
    </source>
</evidence>
<organism evidence="2 3">
    <name type="scientific">Rangifer tarandus platyrhynchus</name>
    <name type="common">Svalbard reindeer</name>
    <dbReference type="NCBI Taxonomy" id="3082113"/>
    <lineage>
        <taxon>Eukaryota</taxon>
        <taxon>Metazoa</taxon>
        <taxon>Chordata</taxon>
        <taxon>Craniata</taxon>
        <taxon>Vertebrata</taxon>
        <taxon>Euteleostomi</taxon>
        <taxon>Mammalia</taxon>
        <taxon>Eutheria</taxon>
        <taxon>Laurasiatheria</taxon>
        <taxon>Artiodactyla</taxon>
        <taxon>Ruminantia</taxon>
        <taxon>Pecora</taxon>
        <taxon>Cervidae</taxon>
        <taxon>Odocoileinae</taxon>
        <taxon>Rangifer</taxon>
    </lineage>
</organism>
<gene>
    <name evidence="2" type="ORF">MRATA1EN1_LOCUS20923</name>
</gene>
<dbReference type="Proteomes" id="UP001176941">
    <property type="component" value="Chromosome 32"/>
</dbReference>
<feature type="region of interest" description="Disordered" evidence="1">
    <location>
        <begin position="142"/>
        <end position="162"/>
    </location>
</feature>
<protein>
    <submittedName>
        <fullName evidence="2">Uncharacterized protein</fullName>
    </submittedName>
</protein>
<feature type="region of interest" description="Disordered" evidence="1">
    <location>
        <begin position="209"/>
        <end position="228"/>
    </location>
</feature>
<dbReference type="EMBL" id="OX459968">
    <property type="protein sequence ID" value="CAI9171961.1"/>
    <property type="molecule type" value="Genomic_DNA"/>
</dbReference>
<accession>A0ABN8ZIE4</accession>
<evidence type="ECO:0000313" key="3">
    <source>
        <dbReference type="Proteomes" id="UP001176941"/>
    </source>
</evidence>
<evidence type="ECO:0000313" key="2">
    <source>
        <dbReference type="EMBL" id="CAI9171961.1"/>
    </source>
</evidence>